<evidence type="ECO:0000256" key="1">
    <source>
        <dbReference type="SAM" id="SignalP"/>
    </source>
</evidence>
<organism evidence="2 3">
    <name type="scientific">Gimesia algae</name>
    <dbReference type="NCBI Taxonomy" id="2527971"/>
    <lineage>
        <taxon>Bacteria</taxon>
        <taxon>Pseudomonadati</taxon>
        <taxon>Planctomycetota</taxon>
        <taxon>Planctomycetia</taxon>
        <taxon>Planctomycetales</taxon>
        <taxon>Planctomycetaceae</taxon>
        <taxon>Gimesia</taxon>
    </lineage>
</organism>
<gene>
    <name evidence="2" type="ORF">Pan161_37020</name>
</gene>
<dbReference type="OrthoDB" id="208273at2"/>
<reference evidence="2 3" key="1">
    <citation type="submission" date="2019-02" db="EMBL/GenBank/DDBJ databases">
        <title>Deep-cultivation of Planctomycetes and their phenomic and genomic characterization uncovers novel biology.</title>
        <authorList>
            <person name="Wiegand S."/>
            <person name="Jogler M."/>
            <person name="Boedeker C."/>
            <person name="Pinto D."/>
            <person name="Vollmers J."/>
            <person name="Rivas-Marin E."/>
            <person name="Kohn T."/>
            <person name="Peeters S.H."/>
            <person name="Heuer A."/>
            <person name="Rast P."/>
            <person name="Oberbeckmann S."/>
            <person name="Bunk B."/>
            <person name="Jeske O."/>
            <person name="Meyerdierks A."/>
            <person name="Storesund J.E."/>
            <person name="Kallscheuer N."/>
            <person name="Luecker S."/>
            <person name="Lage O.M."/>
            <person name="Pohl T."/>
            <person name="Merkel B.J."/>
            <person name="Hornburger P."/>
            <person name="Mueller R.-W."/>
            <person name="Bruemmer F."/>
            <person name="Labrenz M."/>
            <person name="Spormann A.M."/>
            <person name="Op den Camp H."/>
            <person name="Overmann J."/>
            <person name="Amann R."/>
            <person name="Jetten M.S.M."/>
            <person name="Mascher T."/>
            <person name="Medema M.H."/>
            <person name="Devos D.P."/>
            <person name="Kaster A.-K."/>
            <person name="Ovreas L."/>
            <person name="Rohde M."/>
            <person name="Galperin M.Y."/>
            <person name="Jogler C."/>
        </authorList>
    </citation>
    <scope>NUCLEOTIDE SEQUENCE [LARGE SCALE GENOMIC DNA]</scope>
    <source>
        <strain evidence="2 3">Pan161</strain>
    </source>
</reference>
<dbReference type="KEGG" id="gax:Pan161_37020"/>
<accession>A0A517VG87</accession>
<dbReference type="EMBL" id="CP036343">
    <property type="protein sequence ID" value="QDT92038.1"/>
    <property type="molecule type" value="Genomic_DNA"/>
</dbReference>
<proteinExistence type="predicted"/>
<dbReference type="Proteomes" id="UP000316855">
    <property type="component" value="Chromosome"/>
</dbReference>
<keyword evidence="1" id="KW-0732">Signal</keyword>
<name>A0A517VG87_9PLAN</name>
<evidence type="ECO:0000313" key="2">
    <source>
        <dbReference type="EMBL" id="QDT92038.1"/>
    </source>
</evidence>
<keyword evidence="3" id="KW-1185">Reference proteome</keyword>
<feature type="chain" id="PRO_5022071387" evidence="1">
    <location>
        <begin position="22"/>
        <end position="584"/>
    </location>
</feature>
<evidence type="ECO:0000313" key="3">
    <source>
        <dbReference type="Proteomes" id="UP000316855"/>
    </source>
</evidence>
<protein>
    <submittedName>
        <fullName evidence="2">Uncharacterized protein</fullName>
    </submittedName>
</protein>
<sequence length="584" mass="65242" precursor="true">MRLLHWLAPVLSIVLISHAHSQVHAQGYPPSYQGAGMVQPVSYDPGAHPYARTMVPPPPPGYFQQPAGPYGPPTAPGVPMNIGPEAPVSAFPRMSPFEHQFQQHRVEKDGLWMFRSSNQGKRHFFSMEALFGRYRRPGSAVLGNNDSISYLHMMEDELILETDEEYFDQFNDNTGLNFFDRTTYDVVPNMNAPGTRIRWGWMNDDDSGFELTGWWLARADSGWSADERSTHKSNPANQAVFDILMSPPDYIFNAIPGYSVTDIASILEEELKNLASLPLDDGTVDGVSVPYDIDFRIKTVSQSWGTNVTWMSTPIVDKKNLKIRGLAGARYLKVREGFSFYGRDSGLIYAEGTTAASTQPDLKLVSLPTGTDENQDGIIDNTGFSEDDSTGTTSTTTAVIFLFQNDPVTSYVNNTVDTNLAGPEIGFQFDLGGDKFKIWGQTKLGIMANREKIKLNGDNIGMITRDDPTDFDRPQALITPTADDPNPNQFSSYQTHTHVSPLFEQSIFAEMNLFDKVPVLKRMKLLEEAKLKVGYTYIVAGEVTRPYESILWTGMPTRGLFPSIDVKREKWSVGTWSVGLDWNY</sequence>
<dbReference type="RefSeq" id="WP_145229392.1">
    <property type="nucleotide sequence ID" value="NZ_CP036343.1"/>
</dbReference>
<dbReference type="AlphaFoldDB" id="A0A517VG87"/>
<feature type="signal peptide" evidence="1">
    <location>
        <begin position="1"/>
        <end position="21"/>
    </location>
</feature>